<feature type="transmembrane region" description="Helical" evidence="1">
    <location>
        <begin position="247"/>
        <end position="263"/>
    </location>
</feature>
<keyword evidence="2" id="KW-0808">Transferase</keyword>
<feature type="transmembrane region" description="Helical" evidence="1">
    <location>
        <begin position="177"/>
        <end position="197"/>
    </location>
</feature>
<protein>
    <submittedName>
        <fullName evidence="2">4-hydroxybenzoate polyprenyltransferase</fullName>
    </submittedName>
</protein>
<evidence type="ECO:0000256" key="1">
    <source>
        <dbReference type="SAM" id="Phobius"/>
    </source>
</evidence>
<feature type="transmembrane region" description="Helical" evidence="1">
    <location>
        <begin position="20"/>
        <end position="44"/>
    </location>
</feature>
<dbReference type="Proteomes" id="UP000532746">
    <property type="component" value="Unassembled WGS sequence"/>
</dbReference>
<accession>A0A7W9T3K4</accession>
<feature type="transmembrane region" description="Helical" evidence="1">
    <location>
        <begin position="146"/>
        <end position="165"/>
    </location>
</feature>
<evidence type="ECO:0000313" key="3">
    <source>
        <dbReference type="Proteomes" id="UP000532746"/>
    </source>
</evidence>
<comment type="caution">
    <text evidence="2">The sequence shown here is derived from an EMBL/GenBank/DDBJ whole genome shotgun (WGS) entry which is preliminary data.</text>
</comment>
<feature type="transmembrane region" description="Helical" evidence="1">
    <location>
        <begin position="224"/>
        <end position="241"/>
    </location>
</feature>
<keyword evidence="1" id="KW-1133">Transmembrane helix</keyword>
<feature type="transmembrane region" description="Helical" evidence="1">
    <location>
        <begin position="270"/>
        <end position="290"/>
    </location>
</feature>
<dbReference type="EMBL" id="JACHGG010000004">
    <property type="protein sequence ID" value="MBB6060285.1"/>
    <property type="molecule type" value="Genomic_DNA"/>
</dbReference>
<name>A0A7W9T3K4_9BACT</name>
<feature type="transmembrane region" description="Helical" evidence="1">
    <location>
        <begin position="115"/>
        <end position="134"/>
    </location>
</feature>
<sequence length="303" mass="33536">MLPTVARGLGAAARHLTDAVLYSSIWLSVAALGLMWTTFLFWRVHIPPQLGGLIFSATLFLYNLDSVLPYKQGQQPGLSQRKQWMRQHRRLLVGVALVAGIVAGVLFLLDARLHLTLFLGHLGAISVLYSMPLVRRGGRWWALRDLPLLKVFLIGYVWAAVTVWIPALYLGRGVGEPVVLVLFLRRFLFVLALAFVFDIRDYTKDRLTGTRTFPGVFGIQTTKYVALGALLVAAGLVPPGAPAGHEAALRLPLLVAALVVWFAEESRPDYYFALLTDGVLLVQFLAVWWATNGQTVSTEAVFR</sequence>
<feature type="transmembrane region" description="Helical" evidence="1">
    <location>
        <begin position="91"/>
        <end position="109"/>
    </location>
</feature>
<proteinExistence type="predicted"/>
<dbReference type="GO" id="GO:0016740">
    <property type="term" value="F:transferase activity"/>
    <property type="evidence" value="ECO:0007669"/>
    <property type="project" value="UniProtKB-KW"/>
</dbReference>
<keyword evidence="1" id="KW-0472">Membrane</keyword>
<organism evidence="2 3">
    <name type="scientific">Hymenobacter luteus</name>
    <dbReference type="NCBI Taxonomy" id="1411122"/>
    <lineage>
        <taxon>Bacteria</taxon>
        <taxon>Pseudomonadati</taxon>
        <taxon>Bacteroidota</taxon>
        <taxon>Cytophagia</taxon>
        <taxon>Cytophagales</taxon>
        <taxon>Hymenobacteraceae</taxon>
        <taxon>Hymenobacter</taxon>
    </lineage>
</organism>
<feature type="transmembrane region" description="Helical" evidence="1">
    <location>
        <begin position="50"/>
        <end position="70"/>
    </location>
</feature>
<keyword evidence="3" id="KW-1185">Reference proteome</keyword>
<dbReference type="RefSeq" id="WP_183404383.1">
    <property type="nucleotide sequence ID" value="NZ_JACHGG010000004.1"/>
</dbReference>
<keyword evidence="1" id="KW-0812">Transmembrane</keyword>
<gene>
    <name evidence="2" type="ORF">HNQ93_003151</name>
</gene>
<dbReference type="AlphaFoldDB" id="A0A7W9T3K4"/>
<reference evidence="2 3" key="1">
    <citation type="submission" date="2020-08" db="EMBL/GenBank/DDBJ databases">
        <title>Genomic Encyclopedia of Type Strains, Phase IV (KMG-IV): sequencing the most valuable type-strain genomes for metagenomic binning, comparative biology and taxonomic classification.</title>
        <authorList>
            <person name="Goeker M."/>
        </authorList>
    </citation>
    <scope>NUCLEOTIDE SEQUENCE [LARGE SCALE GENOMIC DNA]</scope>
    <source>
        <strain evidence="2 3">DSM 26718</strain>
    </source>
</reference>
<evidence type="ECO:0000313" key="2">
    <source>
        <dbReference type="EMBL" id="MBB6060285.1"/>
    </source>
</evidence>